<feature type="region of interest" description="Disordered" evidence="1">
    <location>
        <begin position="24"/>
        <end position="46"/>
    </location>
</feature>
<accession>S0FGX7</accession>
<dbReference type="Proteomes" id="UP000014155">
    <property type="component" value="Unassembled WGS sequence"/>
</dbReference>
<dbReference type="Pfam" id="PF01547">
    <property type="entry name" value="SBP_bac_1"/>
    <property type="match status" value="1"/>
</dbReference>
<protein>
    <submittedName>
        <fullName evidence="3">ABC-type sugar transport system, periplasmic component</fullName>
    </submittedName>
</protein>
<dbReference type="SUPFAM" id="SSF53850">
    <property type="entry name" value="Periplasmic binding protein-like II"/>
    <property type="match status" value="1"/>
</dbReference>
<dbReference type="eggNOG" id="COG1653">
    <property type="taxonomic scope" value="Bacteria"/>
</dbReference>
<keyword evidence="4" id="KW-1185">Reference proteome</keyword>
<dbReference type="STRING" id="1195236.CTER_5353"/>
<dbReference type="InterPro" id="IPR006059">
    <property type="entry name" value="SBP"/>
</dbReference>
<dbReference type="PROSITE" id="PS51257">
    <property type="entry name" value="PROKAR_LIPOPROTEIN"/>
    <property type="match status" value="1"/>
</dbReference>
<dbReference type="RefSeq" id="WP_004631201.1">
    <property type="nucleotide sequence ID" value="NZ_AORV01000078.1"/>
</dbReference>
<evidence type="ECO:0000313" key="4">
    <source>
        <dbReference type="Proteomes" id="UP000014155"/>
    </source>
</evidence>
<dbReference type="PATRIC" id="fig|1195236.3.peg.5485"/>
<keyword evidence="2" id="KW-0732">Signal</keyword>
<dbReference type="Gene3D" id="3.40.190.10">
    <property type="entry name" value="Periplasmic binding protein-like II"/>
    <property type="match status" value="2"/>
</dbReference>
<dbReference type="EMBL" id="AORV01000078">
    <property type="protein sequence ID" value="EMS69041.1"/>
    <property type="molecule type" value="Genomic_DNA"/>
</dbReference>
<keyword evidence="3" id="KW-0762">Sugar transport</keyword>
<dbReference type="PANTHER" id="PTHR43649:SF12">
    <property type="entry name" value="DIACETYLCHITOBIOSE BINDING PROTEIN DASA"/>
    <property type="match status" value="1"/>
</dbReference>
<sequence length="438" mass="47268">MKKILSLGVCLAVLAGMSSGCGSSSTPSGTSEAAQTSQSAVSTAAAESKEAEPVTISILQSQAEYTDAYNAYVSEYKKVAPNVTIDLQVMQADYPTVLKSKIAAGTIPDIFMTTAGGELKAYAEYSADLTNEPLAGVMLDGVKKDMTYDGKLMGAPLVMDTFPLIYNKKLFAEAGITELPKTLSELEAVCQKLTAKGITPFSNGYKEWWVQKHIFQHFIAGESSDSAKLVDDFIAGTTKFEEHPTLMNYFNFIDMTVKYGTPKPLESDFNAQVGTFANGKAAMITGQGQWIESGVTKITPDFDFGVMLYPVSEDAGKANVCAGSAQCLRVNKDSKVLTDAKNLLNWLYTSDYGKNWFGGVAKVIGPVKDIAAPDMKLPKAFAELTKTTPSSGAPVNYSLDSFHQKFGEIMQSYIEKAKTKEQAIDEIQKAWVKLGAAK</sequence>
<organism evidence="3 4">
    <name type="scientific">Ruminiclostridium cellobioparum subsp. termitidis CT1112</name>
    <dbReference type="NCBI Taxonomy" id="1195236"/>
    <lineage>
        <taxon>Bacteria</taxon>
        <taxon>Bacillati</taxon>
        <taxon>Bacillota</taxon>
        <taxon>Clostridia</taxon>
        <taxon>Eubacteriales</taxon>
        <taxon>Oscillospiraceae</taxon>
        <taxon>Ruminiclostridium</taxon>
    </lineage>
</organism>
<feature type="chain" id="PRO_5039228579" evidence="2">
    <location>
        <begin position="21"/>
        <end position="438"/>
    </location>
</feature>
<name>S0FGX7_RUMCE</name>
<feature type="signal peptide" evidence="2">
    <location>
        <begin position="1"/>
        <end position="20"/>
    </location>
</feature>
<comment type="caution">
    <text evidence="3">The sequence shown here is derived from an EMBL/GenBank/DDBJ whole genome shotgun (WGS) entry which is preliminary data.</text>
</comment>
<dbReference type="AlphaFoldDB" id="S0FGX7"/>
<dbReference type="PANTHER" id="PTHR43649">
    <property type="entry name" value="ARABINOSE-BINDING PROTEIN-RELATED"/>
    <property type="match status" value="1"/>
</dbReference>
<evidence type="ECO:0000313" key="3">
    <source>
        <dbReference type="EMBL" id="EMS69041.1"/>
    </source>
</evidence>
<evidence type="ECO:0000256" key="2">
    <source>
        <dbReference type="SAM" id="SignalP"/>
    </source>
</evidence>
<dbReference type="InterPro" id="IPR050490">
    <property type="entry name" value="Bact_solute-bd_prot1"/>
</dbReference>
<evidence type="ECO:0000256" key="1">
    <source>
        <dbReference type="SAM" id="MobiDB-lite"/>
    </source>
</evidence>
<keyword evidence="3" id="KW-0813">Transport</keyword>
<reference evidence="3 4" key="1">
    <citation type="journal article" date="2013" name="Genome Announc.">
        <title>Draft Genome Sequence of the Cellulolytic, Mesophilic, Anaerobic Bacterium Clostridium termitidis Strain CT1112 (DSM 5398).</title>
        <authorList>
            <person name="Lal S."/>
            <person name="Ramachandran U."/>
            <person name="Zhang X."/>
            <person name="Munir R."/>
            <person name="Sparling R."/>
            <person name="Levin D.B."/>
        </authorList>
    </citation>
    <scope>NUCLEOTIDE SEQUENCE [LARGE SCALE GENOMIC DNA]</scope>
    <source>
        <strain evidence="3 4">CT1112</strain>
    </source>
</reference>
<gene>
    <name evidence="3" type="ORF">CTER_5353</name>
</gene>
<proteinExistence type="predicted"/>